<name>A0ABT0YLF8_9BURK</name>
<dbReference type="Proteomes" id="UP001165541">
    <property type="component" value="Unassembled WGS sequence"/>
</dbReference>
<sequence length="186" mass="20458">MPPASESRQRKKRRARTAWFAGATLLAAACGAAAAPLSQRDFHHPERVAAWLTANKHALDTKAAQALFQQGIQSKQQRRWGPALKSFGESAIRRPSAPTLIEYAEAHLRLLGEARARENGYAEHQQRDLTSAEQLYRSALAADAAVPELSPQQREQTRRSAGCLAEYVHSGSTQEACEPLQSYGLK</sequence>
<evidence type="ECO:0000313" key="3">
    <source>
        <dbReference type="Proteomes" id="UP001165541"/>
    </source>
</evidence>
<dbReference type="EMBL" id="JAMKFE010000004">
    <property type="protein sequence ID" value="MCM5679569.1"/>
    <property type="molecule type" value="Genomic_DNA"/>
</dbReference>
<dbReference type="RefSeq" id="WP_251777770.1">
    <property type="nucleotide sequence ID" value="NZ_JAMKFE010000004.1"/>
</dbReference>
<evidence type="ECO:0000313" key="2">
    <source>
        <dbReference type="EMBL" id="MCM5679569.1"/>
    </source>
</evidence>
<evidence type="ECO:0000256" key="1">
    <source>
        <dbReference type="SAM" id="SignalP"/>
    </source>
</evidence>
<feature type="chain" id="PRO_5045995475" evidence="1">
    <location>
        <begin position="35"/>
        <end position="186"/>
    </location>
</feature>
<accession>A0ABT0YLF8</accession>
<comment type="caution">
    <text evidence="2">The sequence shown here is derived from an EMBL/GenBank/DDBJ whole genome shotgun (WGS) entry which is preliminary data.</text>
</comment>
<feature type="signal peptide" evidence="1">
    <location>
        <begin position="1"/>
        <end position="34"/>
    </location>
</feature>
<gene>
    <name evidence="2" type="ORF">M8A51_08490</name>
</gene>
<organism evidence="2 3">
    <name type="scientific">Caldimonas mangrovi</name>
    <dbReference type="NCBI Taxonomy" id="2944811"/>
    <lineage>
        <taxon>Bacteria</taxon>
        <taxon>Pseudomonadati</taxon>
        <taxon>Pseudomonadota</taxon>
        <taxon>Betaproteobacteria</taxon>
        <taxon>Burkholderiales</taxon>
        <taxon>Sphaerotilaceae</taxon>
        <taxon>Caldimonas</taxon>
    </lineage>
</organism>
<keyword evidence="3" id="KW-1185">Reference proteome</keyword>
<proteinExistence type="predicted"/>
<reference evidence="2" key="1">
    <citation type="submission" date="2022-05" db="EMBL/GenBank/DDBJ databases">
        <title>Schlegelella sp. nov., isolated from mangrove soil.</title>
        <authorList>
            <person name="Liu Y."/>
            <person name="Ge X."/>
            <person name="Liu W."/>
        </authorList>
    </citation>
    <scope>NUCLEOTIDE SEQUENCE</scope>
    <source>
        <strain evidence="2">S2-27</strain>
    </source>
</reference>
<protein>
    <submittedName>
        <fullName evidence="2">Uncharacterized protein</fullName>
    </submittedName>
</protein>
<keyword evidence="1" id="KW-0732">Signal</keyword>